<feature type="transmembrane region" description="Helical" evidence="13">
    <location>
        <begin position="16"/>
        <end position="34"/>
    </location>
</feature>
<feature type="transmembrane region" description="Helical" evidence="13">
    <location>
        <begin position="159"/>
        <end position="182"/>
    </location>
</feature>
<evidence type="ECO:0000256" key="1">
    <source>
        <dbReference type="ARBA" id="ARBA00004429"/>
    </source>
</evidence>
<dbReference type="EMBL" id="RBQF01000115">
    <property type="protein sequence ID" value="RMP10985.1"/>
    <property type="molecule type" value="Genomic_DNA"/>
</dbReference>
<proteinExistence type="inferred from homology"/>
<dbReference type="Pfam" id="PF02254">
    <property type="entry name" value="TrkA_N"/>
    <property type="match status" value="1"/>
</dbReference>
<evidence type="ECO:0000256" key="6">
    <source>
        <dbReference type="ARBA" id="ARBA00022519"/>
    </source>
</evidence>
<dbReference type="GO" id="GO:0015297">
    <property type="term" value="F:antiporter activity"/>
    <property type="evidence" value="ECO:0007669"/>
    <property type="project" value="UniProtKB-KW"/>
</dbReference>
<evidence type="ECO:0000256" key="12">
    <source>
        <dbReference type="ARBA" id="ARBA00023136"/>
    </source>
</evidence>
<dbReference type="Gene3D" id="3.40.50.720">
    <property type="entry name" value="NAD(P)-binding Rossmann-like Domain"/>
    <property type="match status" value="1"/>
</dbReference>
<feature type="transmembrane region" description="Helical" evidence="13">
    <location>
        <begin position="127"/>
        <end position="147"/>
    </location>
</feature>
<keyword evidence="9" id="KW-0630">Potassium</keyword>
<keyword evidence="4" id="KW-0050">Antiport</keyword>
<evidence type="ECO:0000256" key="3">
    <source>
        <dbReference type="ARBA" id="ARBA00022448"/>
    </source>
</evidence>
<comment type="similarity">
    <text evidence="2">Belongs to the monovalent cation:proton antiporter 2 (CPA2) transporter (TC 2.A.37) family.</text>
</comment>
<keyword evidence="12 13" id="KW-0472">Membrane</keyword>
<evidence type="ECO:0000256" key="11">
    <source>
        <dbReference type="ARBA" id="ARBA00023065"/>
    </source>
</evidence>
<keyword evidence="3" id="KW-0813">Transport</keyword>
<name>A0A3M3WI28_PSEMA</name>
<evidence type="ECO:0000313" key="15">
    <source>
        <dbReference type="EMBL" id="RMP10985.1"/>
    </source>
</evidence>
<dbReference type="GO" id="GO:0006813">
    <property type="term" value="P:potassium ion transport"/>
    <property type="evidence" value="ECO:0007669"/>
    <property type="project" value="UniProtKB-KW"/>
</dbReference>
<comment type="caution">
    <text evidence="15">The sequence shown here is derived from an EMBL/GenBank/DDBJ whole genome shotgun (WGS) entry which is preliminary data.</text>
</comment>
<dbReference type="PANTHER" id="PTHR46157:SF4">
    <property type="entry name" value="K(+) EFFLUX ANTIPORTER 3, CHLOROPLASTIC"/>
    <property type="match status" value="1"/>
</dbReference>
<evidence type="ECO:0000313" key="16">
    <source>
        <dbReference type="Proteomes" id="UP000276587"/>
    </source>
</evidence>
<dbReference type="PANTHER" id="PTHR46157">
    <property type="entry name" value="K(+) EFFLUX ANTIPORTER 3, CHLOROPLASTIC"/>
    <property type="match status" value="1"/>
</dbReference>
<dbReference type="AlphaFoldDB" id="A0A3M3WI28"/>
<feature type="transmembrane region" description="Helical" evidence="13">
    <location>
        <begin position="306"/>
        <end position="326"/>
    </location>
</feature>
<comment type="subcellular location">
    <subcellularLocation>
        <location evidence="1">Cell inner membrane</location>
        <topology evidence="1">Multi-pass membrane protein</topology>
    </subcellularLocation>
</comment>
<dbReference type="InterPro" id="IPR038770">
    <property type="entry name" value="Na+/solute_symporter_sf"/>
</dbReference>
<sequence>MVLKILEFAMPHEGNLLQAAVVFLLAAVLTVPLAKRLQLGAVLGYLFAGVIIGPSVLGLIGNPQSVAQFSELGVVLLLFIIGLELSPKRLWVMRKAVFGVGLAQVLLTGLVMGVVALWLFGQSWNSAIVLGLGLALSSTAFGLQSLAERKELNQPHGRLAFAILLFQDIAAIPLIAMVPLLAGSDHPTTEAQGLQHVLQILGSIAVVIIGGRYLLRPVFRIVAKTGLREVSTATALLVVIGTAWLMELVGVSMALGAFLAGLLLADSEYRHELESQIEPFKGLLLGLFFISVGMGANLSLLLSSPLVVIGLTLLLIGLKLPLLYAVGRMVGDLNRESALRLGVVLAAGGEFAFVVFKIGSDQGLFEPHLYDVLVLTITLSMAVTPLLLLVCPKLFKPKVKTVEVPEEYRTIESDAPRVVIAGMGRMGQIVARILRAQNISFIALDTSVETIELTRSFGGMPVFYGDPQRPEILHAAKVDQAEFFVIAMDDPEINIKTAELVRNLYPHMKIIARARNRQHVHRLVDLDASPIRETFYSSLEMSRRTLVGLGLSQAQADARITRFKNHDLQVLAAQHAVYDDAAKVMQTAQEARAELARLFEMDRLEEESDKV</sequence>
<organism evidence="15 16">
    <name type="scientific">Pseudomonas marginalis pv. marginalis</name>
    <dbReference type="NCBI Taxonomy" id="97473"/>
    <lineage>
        <taxon>Bacteria</taxon>
        <taxon>Pseudomonadati</taxon>
        <taxon>Pseudomonadota</taxon>
        <taxon>Gammaproteobacteria</taxon>
        <taxon>Pseudomonadales</taxon>
        <taxon>Pseudomonadaceae</taxon>
        <taxon>Pseudomonas</taxon>
    </lineage>
</organism>
<dbReference type="GO" id="GO:0008324">
    <property type="term" value="F:monoatomic cation transmembrane transporter activity"/>
    <property type="evidence" value="ECO:0007669"/>
    <property type="project" value="InterPro"/>
</dbReference>
<keyword evidence="8 13" id="KW-0812">Transmembrane</keyword>
<evidence type="ECO:0000256" key="10">
    <source>
        <dbReference type="ARBA" id="ARBA00022989"/>
    </source>
</evidence>
<dbReference type="Proteomes" id="UP000276587">
    <property type="component" value="Unassembled WGS sequence"/>
</dbReference>
<keyword evidence="16" id="KW-1185">Reference proteome</keyword>
<dbReference type="FunFam" id="3.40.50.720:FF:000036">
    <property type="entry name" value="Glutathione-regulated potassium-efflux system protein KefB"/>
    <property type="match status" value="1"/>
</dbReference>
<keyword evidence="10 13" id="KW-1133">Transmembrane helix</keyword>
<dbReference type="NCBIfam" id="TIGR00932">
    <property type="entry name" value="2a37"/>
    <property type="match status" value="1"/>
</dbReference>
<evidence type="ECO:0000256" key="13">
    <source>
        <dbReference type="SAM" id="Phobius"/>
    </source>
</evidence>
<dbReference type="SUPFAM" id="SSF51735">
    <property type="entry name" value="NAD(P)-binding Rossmann-fold domains"/>
    <property type="match status" value="1"/>
</dbReference>
<dbReference type="GO" id="GO:0005886">
    <property type="term" value="C:plasma membrane"/>
    <property type="evidence" value="ECO:0007669"/>
    <property type="project" value="UniProtKB-SubCell"/>
</dbReference>
<evidence type="ECO:0000256" key="8">
    <source>
        <dbReference type="ARBA" id="ARBA00022692"/>
    </source>
</evidence>
<dbReference type="InterPro" id="IPR003148">
    <property type="entry name" value="RCK_N"/>
</dbReference>
<feature type="transmembrane region" description="Helical" evidence="13">
    <location>
        <begin position="97"/>
        <end position="121"/>
    </location>
</feature>
<evidence type="ECO:0000256" key="2">
    <source>
        <dbReference type="ARBA" id="ARBA00005551"/>
    </source>
</evidence>
<dbReference type="FunFam" id="1.20.1530.20:FF:000001">
    <property type="entry name" value="Glutathione-regulated potassium-efflux system protein KefB"/>
    <property type="match status" value="1"/>
</dbReference>
<feature type="transmembrane region" description="Helical" evidence="13">
    <location>
        <begin position="194"/>
        <end position="215"/>
    </location>
</feature>
<feature type="transmembrane region" description="Helical" evidence="13">
    <location>
        <begin position="41"/>
        <end position="60"/>
    </location>
</feature>
<evidence type="ECO:0000256" key="9">
    <source>
        <dbReference type="ARBA" id="ARBA00022958"/>
    </source>
</evidence>
<keyword evidence="6" id="KW-0997">Cell inner membrane</keyword>
<evidence type="ECO:0000256" key="7">
    <source>
        <dbReference type="ARBA" id="ARBA00022538"/>
    </source>
</evidence>
<feature type="transmembrane region" description="Helical" evidence="13">
    <location>
        <begin position="66"/>
        <end position="85"/>
    </location>
</feature>
<protein>
    <recommendedName>
        <fullName evidence="14">RCK N-terminal domain-containing protein</fullName>
    </recommendedName>
</protein>
<dbReference type="InterPro" id="IPR006153">
    <property type="entry name" value="Cation/H_exchanger_TM"/>
</dbReference>
<gene>
    <name evidence="15" type="ORF">ALQ29_04986</name>
</gene>
<evidence type="ECO:0000259" key="14">
    <source>
        <dbReference type="PROSITE" id="PS51201"/>
    </source>
</evidence>
<feature type="transmembrane region" description="Helical" evidence="13">
    <location>
        <begin position="368"/>
        <end position="390"/>
    </location>
</feature>
<evidence type="ECO:0000256" key="5">
    <source>
        <dbReference type="ARBA" id="ARBA00022475"/>
    </source>
</evidence>
<evidence type="ECO:0000256" key="4">
    <source>
        <dbReference type="ARBA" id="ARBA00022449"/>
    </source>
</evidence>
<dbReference type="PROSITE" id="PS51201">
    <property type="entry name" value="RCK_N"/>
    <property type="match status" value="1"/>
</dbReference>
<dbReference type="InterPro" id="IPR004771">
    <property type="entry name" value="K/H_exchanger"/>
</dbReference>
<reference evidence="15 16" key="1">
    <citation type="submission" date="2018-08" db="EMBL/GenBank/DDBJ databases">
        <title>Recombination of ecologically and evolutionarily significant loci maintains genetic cohesion in the Pseudomonas syringae species complex.</title>
        <authorList>
            <person name="Dillon M."/>
            <person name="Thakur S."/>
            <person name="Almeida R.N.D."/>
            <person name="Weir B.S."/>
            <person name="Guttman D.S."/>
        </authorList>
    </citation>
    <scope>NUCLEOTIDE SEQUENCE [LARGE SCALE GENOMIC DNA]</scope>
    <source>
        <strain evidence="15 16">ICMP 3555</strain>
    </source>
</reference>
<dbReference type="Pfam" id="PF00999">
    <property type="entry name" value="Na_H_Exchanger"/>
    <property type="match status" value="1"/>
</dbReference>
<keyword evidence="11" id="KW-0406">Ion transport</keyword>
<dbReference type="InterPro" id="IPR036291">
    <property type="entry name" value="NAD(P)-bd_dom_sf"/>
</dbReference>
<dbReference type="GO" id="GO:1902600">
    <property type="term" value="P:proton transmembrane transport"/>
    <property type="evidence" value="ECO:0007669"/>
    <property type="project" value="InterPro"/>
</dbReference>
<dbReference type="Gene3D" id="1.20.1530.20">
    <property type="match status" value="1"/>
</dbReference>
<feature type="domain" description="RCK N-terminal" evidence="14">
    <location>
        <begin position="415"/>
        <end position="530"/>
    </location>
</feature>
<keyword evidence="5" id="KW-1003">Cell membrane</keyword>
<accession>A0A3M3WI28</accession>
<keyword evidence="7" id="KW-0633">Potassium transport</keyword>
<feature type="transmembrane region" description="Helical" evidence="13">
    <location>
        <begin position="338"/>
        <end position="356"/>
    </location>
</feature>